<evidence type="ECO:0000256" key="3">
    <source>
        <dbReference type="ARBA" id="ARBA00023125"/>
    </source>
</evidence>
<evidence type="ECO:0000259" key="5">
    <source>
        <dbReference type="PROSITE" id="PS50931"/>
    </source>
</evidence>
<feature type="domain" description="HTH lysR-type" evidence="5">
    <location>
        <begin position="1"/>
        <end position="58"/>
    </location>
</feature>
<dbReference type="InterPro" id="IPR005119">
    <property type="entry name" value="LysR_subst-bd"/>
</dbReference>
<comment type="caution">
    <text evidence="6">The sequence shown here is derived from an EMBL/GenBank/DDBJ whole genome shotgun (WGS) entry which is preliminary data.</text>
</comment>
<name>A0A9D2HF20_9BACT</name>
<reference evidence="6" key="1">
    <citation type="journal article" date="2021" name="PeerJ">
        <title>Extensive microbial diversity within the chicken gut microbiome revealed by metagenomics and culture.</title>
        <authorList>
            <person name="Gilroy R."/>
            <person name="Ravi A."/>
            <person name="Getino M."/>
            <person name="Pursley I."/>
            <person name="Horton D.L."/>
            <person name="Alikhan N.F."/>
            <person name="Baker D."/>
            <person name="Gharbi K."/>
            <person name="Hall N."/>
            <person name="Watson M."/>
            <person name="Adriaenssens E.M."/>
            <person name="Foster-Nyarko E."/>
            <person name="Jarju S."/>
            <person name="Secka A."/>
            <person name="Antonio M."/>
            <person name="Oren A."/>
            <person name="Chaudhuri R.R."/>
            <person name="La Ragione R."/>
            <person name="Hildebrand F."/>
            <person name="Pallen M.J."/>
        </authorList>
    </citation>
    <scope>NUCLEOTIDE SEQUENCE</scope>
    <source>
        <strain evidence="6">CHK186-16707</strain>
    </source>
</reference>
<dbReference type="Gene3D" id="1.10.10.10">
    <property type="entry name" value="Winged helix-like DNA-binding domain superfamily/Winged helix DNA-binding domain"/>
    <property type="match status" value="1"/>
</dbReference>
<sequence>MRLEQLAYFVAAADAGSISAAAQRLELSQPAVSAALRSLEEEVGGQLFRRGNQGIRLTPLGRLTYEDARKILGLVSGIRARGAEAGTEGVARVCAQPLLSFHLTGTIVLPFKALYPNINVFMRNVPNTGIVAELASGRSNIAVTLVALGLKIQEQARNLGCEIVPLYTDERRLFIGAGHPLARKERLTPEDLGTLRIAYYSHGADCVSGLYAPHFAGEYRLANREDILDLVLRNEAVFIQAGRMFRHDYRVAKGMMVEKQIPLPDIDHSAPIAAIRAPELSPAERLLWEYLLAHFAAGL</sequence>
<dbReference type="GO" id="GO:0000976">
    <property type="term" value="F:transcription cis-regulatory region binding"/>
    <property type="evidence" value="ECO:0007669"/>
    <property type="project" value="TreeGrafter"/>
</dbReference>
<dbReference type="PRINTS" id="PR00039">
    <property type="entry name" value="HTHLYSR"/>
</dbReference>
<dbReference type="Pfam" id="PF03466">
    <property type="entry name" value="LysR_substrate"/>
    <property type="match status" value="1"/>
</dbReference>
<dbReference type="EMBL" id="DXAN01000028">
    <property type="protein sequence ID" value="HJA09309.1"/>
    <property type="molecule type" value="Genomic_DNA"/>
</dbReference>
<protein>
    <submittedName>
        <fullName evidence="6">LysR family transcriptional regulator</fullName>
    </submittedName>
</protein>
<evidence type="ECO:0000313" key="7">
    <source>
        <dbReference type="Proteomes" id="UP000824225"/>
    </source>
</evidence>
<dbReference type="Gene3D" id="3.40.190.290">
    <property type="match status" value="1"/>
</dbReference>
<dbReference type="InterPro" id="IPR036390">
    <property type="entry name" value="WH_DNA-bd_sf"/>
</dbReference>
<evidence type="ECO:0000256" key="2">
    <source>
        <dbReference type="ARBA" id="ARBA00023015"/>
    </source>
</evidence>
<dbReference type="CDD" id="cd05466">
    <property type="entry name" value="PBP2_LTTR_substrate"/>
    <property type="match status" value="1"/>
</dbReference>
<dbReference type="PROSITE" id="PS50931">
    <property type="entry name" value="HTH_LYSR"/>
    <property type="match status" value="1"/>
</dbReference>
<dbReference type="SUPFAM" id="SSF53850">
    <property type="entry name" value="Periplasmic binding protein-like II"/>
    <property type="match status" value="1"/>
</dbReference>
<dbReference type="PANTHER" id="PTHR30126:SF40">
    <property type="entry name" value="HTH-TYPE TRANSCRIPTIONAL REGULATOR GLTR"/>
    <property type="match status" value="1"/>
</dbReference>
<proteinExistence type="inferred from homology"/>
<gene>
    <name evidence="6" type="ORF">H9962_09000</name>
</gene>
<comment type="similarity">
    <text evidence="1">Belongs to the LysR transcriptional regulatory family.</text>
</comment>
<keyword evidence="2" id="KW-0805">Transcription regulation</keyword>
<evidence type="ECO:0000256" key="4">
    <source>
        <dbReference type="ARBA" id="ARBA00023163"/>
    </source>
</evidence>
<dbReference type="GO" id="GO:0003700">
    <property type="term" value="F:DNA-binding transcription factor activity"/>
    <property type="evidence" value="ECO:0007669"/>
    <property type="project" value="InterPro"/>
</dbReference>
<reference evidence="6" key="2">
    <citation type="submission" date="2021-04" db="EMBL/GenBank/DDBJ databases">
        <authorList>
            <person name="Gilroy R."/>
        </authorList>
    </citation>
    <scope>NUCLEOTIDE SEQUENCE</scope>
    <source>
        <strain evidence="6">CHK186-16707</strain>
    </source>
</reference>
<keyword evidence="4" id="KW-0804">Transcription</keyword>
<dbReference type="Pfam" id="PF00126">
    <property type="entry name" value="HTH_1"/>
    <property type="match status" value="1"/>
</dbReference>
<dbReference type="InterPro" id="IPR000847">
    <property type="entry name" value="LysR_HTH_N"/>
</dbReference>
<dbReference type="Proteomes" id="UP000824225">
    <property type="component" value="Unassembled WGS sequence"/>
</dbReference>
<keyword evidence="3" id="KW-0238">DNA-binding</keyword>
<evidence type="ECO:0000313" key="6">
    <source>
        <dbReference type="EMBL" id="HJA09309.1"/>
    </source>
</evidence>
<dbReference type="PANTHER" id="PTHR30126">
    <property type="entry name" value="HTH-TYPE TRANSCRIPTIONAL REGULATOR"/>
    <property type="match status" value="1"/>
</dbReference>
<organism evidence="6 7">
    <name type="scientific">Candidatus Mailhella merdigallinarum</name>
    <dbReference type="NCBI Taxonomy" id="2838658"/>
    <lineage>
        <taxon>Bacteria</taxon>
        <taxon>Pseudomonadati</taxon>
        <taxon>Thermodesulfobacteriota</taxon>
        <taxon>Desulfovibrionia</taxon>
        <taxon>Desulfovibrionales</taxon>
        <taxon>Desulfovibrionaceae</taxon>
        <taxon>Mailhella</taxon>
    </lineage>
</organism>
<dbReference type="InterPro" id="IPR036388">
    <property type="entry name" value="WH-like_DNA-bd_sf"/>
</dbReference>
<evidence type="ECO:0000256" key="1">
    <source>
        <dbReference type="ARBA" id="ARBA00009437"/>
    </source>
</evidence>
<dbReference type="FunFam" id="1.10.10.10:FF:000001">
    <property type="entry name" value="LysR family transcriptional regulator"/>
    <property type="match status" value="1"/>
</dbReference>
<dbReference type="AlphaFoldDB" id="A0A9D2HF20"/>
<accession>A0A9D2HF20</accession>
<dbReference type="SUPFAM" id="SSF46785">
    <property type="entry name" value="Winged helix' DNA-binding domain"/>
    <property type="match status" value="1"/>
</dbReference>